<dbReference type="PANTHER" id="PTHR42773">
    <property type="entry name" value="METALLO-BETA-LACTAMASE-RELATED"/>
    <property type="match status" value="1"/>
</dbReference>
<dbReference type="EMBL" id="BSOA01000028">
    <property type="protein sequence ID" value="GLQ89043.1"/>
    <property type="molecule type" value="Genomic_DNA"/>
</dbReference>
<reference evidence="3" key="1">
    <citation type="journal article" date="2019" name="Int. J. Syst. Evol. Microbiol.">
        <title>The Global Catalogue of Microorganisms (GCM) 10K type strain sequencing project: providing services to taxonomists for standard genome sequencing and annotation.</title>
        <authorList>
            <consortium name="The Broad Institute Genomics Platform"/>
            <consortium name="The Broad Institute Genome Sequencing Center for Infectious Disease"/>
            <person name="Wu L."/>
            <person name="Ma J."/>
        </authorList>
    </citation>
    <scope>NUCLEOTIDE SEQUENCE [LARGE SCALE GENOMIC DNA]</scope>
    <source>
        <strain evidence="3">NBRC 111981</strain>
    </source>
</reference>
<organism evidence="2 3">
    <name type="scientific">Dyella flagellata</name>
    <dbReference type="NCBI Taxonomy" id="1867833"/>
    <lineage>
        <taxon>Bacteria</taxon>
        <taxon>Pseudomonadati</taxon>
        <taxon>Pseudomonadota</taxon>
        <taxon>Gammaproteobacteria</taxon>
        <taxon>Lysobacterales</taxon>
        <taxon>Rhodanobacteraceae</taxon>
        <taxon>Dyella</taxon>
    </lineage>
</organism>
<dbReference type="PANTHER" id="PTHR42773:SF1">
    <property type="entry name" value="METALLO-BETA-LACTAMASE FAMILY PROTEIN"/>
    <property type="match status" value="1"/>
</dbReference>
<sequence length="209" mass="23113">MKQLFPDLWETREEHPFHGVTTHAYLLTQDRGNALFYSTGIGEELLEIQRLGGVSRQYLSHRDEAGQPLATIKKMFGNQLCCDALEVNAISQYSKIDVVFEGPSVEPDKVEVIQTPGHTAGSTCFVFCSPHGPRYLFTGDLIYPEDDGWGTLVQSHAGGQKKTLCESLMKLREVSPDVVISSASVRRSAVQAVTSDQWRAVIDQAVARS</sequence>
<protein>
    <submittedName>
        <fullName evidence="2">MBL fold metallo-hydrolase</fullName>
    </submittedName>
</protein>
<dbReference type="Pfam" id="PF00753">
    <property type="entry name" value="Lactamase_B"/>
    <property type="match status" value="1"/>
</dbReference>
<dbReference type="Gene3D" id="3.60.15.10">
    <property type="entry name" value="Ribonuclease Z/Hydroxyacylglutathione hydrolase-like"/>
    <property type="match status" value="1"/>
</dbReference>
<evidence type="ECO:0000313" key="2">
    <source>
        <dbReference type="EMBL" id="GLQ89043.1"/>
    </source>
</evidence>
<name>A0ABQ5XBL8_9GAMM</name>
<dbReference type="SUPFAM" id="SSF56281">
    <property type="entry name" value="Metallo-hydrolase/oxidoreductase"/>
    <property type="match status" value="1"/>
</dbReference>
<feature type="domain" description="Metallo-beta-lactamase" evidence="1">
    <location>
        <begin position="92"/>
        <end position="180"/>
    </location>
</feature>
<evidence type="ECO:0000259" key="1">
    <source>
        <dbReference type="Pfam" id="PF00753"/>
    </source>
</evidence>
<comment type="caution">
    <text evidence="2">The sequence shown here is derived from an EMBL/GenBank/DDBJ whole genome shotgun (WGS) entry which is preliminary data.</text>
</comment>
<gene>
    <name evidence="2" type="ORF">GCM10007898_26150</name>
</gene>
<dbReference type="InterPro" id="IPR036866">
    <property type="entry name" value="RibonucZ/Hydroxyglut_hydro"/>
</dbReference>
<dbReference type="RefSeq" id="WP_284332485.1">
    <property type="nucleotide sequence ID" value="NZ_BSOA01000028.1"/>
</dbReference>
<keyword evidence="3" id="KW-1185">Reference proteome</keyword>
<dbReference type="Proteomes" id="UP001156627">
    <property type="component" value="Unassembled WGS sequence"/>
</dbReference>
<accession>A0ABQ5XBL8</accession>
<dbReference type="InterPro" id="IPR001279">
    <property type="entry name" value="Metallo-B-lactamas"/>
</dbReference>
<proteinExistence type="predicted"/>
<evidence type="ECO:0000313" key="3">
    <source>
        <dbReference type="Proteomes" id="UP001156627"/>
    </source>
</evidence>